<dbReference type="OrthoDB" id="9789605at2"/>
<dbReference type="Pfam" id="PF13508">
    <property type="entry name" value="Acetyltransf_7"/>
    <property type="match status" value="1"/>
</dbReference>
<dbReference type="CDD" id="cd04301">
    <property type="entry name" value="NAT_SF"/>
    <property type="match status" value="1"/>
</dbReference>
<keyword evidence="2 4" id="KW-0012">Acyltransferase</keyword>
<feature type="domain" description="N-acetyltransferase" evidence="3">
    <location>
        <begin position="1"/>
        <end position="141"/>
    </location>
</feature>
<dbReference type="SUPFAM" id="SSF55729">
    <property type="entry name" value="Acyl-CoA N-acyltransferases (Nat)"/>
    <property type="match status" value="1"/>
</dbReference>
<dbReference type="Proteomes" id="UP000317243">
    <property type="component" value="Unassembled WGS sequence"/>
</dbReference>
<protein>
    <submittedName>
        <fullName evidence="4">Putative N-acetyltransferase YjaB</fullName>
        <ecNumber evidence="4">2.3.1.-</ecNumber>
    </submittedName>
</protein>
<gene>
    <name evidence="4" type="primary">yjaB</name>
    <name evidence="4" type="ORF">KOR42_46590</name>
</gene>
<comment type="caution">
    <text evidence="4">The sequence shown here is derived from an EMBL/GenBank/DDBJ whole genome shotgun (WGS) entry which is preliminary data.</text>
</comment>
<dbReference type="EMBL" id="SIHI01000039">
    <property type="protein sequence ID" value="TWT42609.1"/>
    <property type="molecule type" value="Genomic_DNA"/>
</dbReference>
<dbReference type="RefSeq" id="WP_146511995.1">
    <property type="nucleotide sequence ID" value="NZ_SIHI01000039.1"/>
</dbReference>
<evidence type="ECO:0000313" key="4">
    <source>
        <dbReference type="EMBL" id="TWT42609.1"/>
    </source>
</evidence>
<evidence type="ECO:0000256" key="2">
    <source>
        <dbReference type="ARBA" id="ARBA00023315"/>
    </source>
</evidence>
<sequence>MRIRKYESGDVPAILKTWERATRLAHPFLEEDFLDQERKNIPELYLPNAVTWVAEVDGAVIGFIALLGNEIGGLFVEPSYHGTGIGRALVDKVQTDNGTLEVEVFSENSIGRRFYTRYGFVEMEEKLHELTGQKLLRLKCTEGS</sequence>
<dbReference type="Gene3D" id="3.40.630.30">
    <property type="match status" value="1"/>
</dbReference>
<evidence type="ECO:0000313" key="5">
    <source>
        <dbReference type="Proteomes" id="UP000317243"/>
    </source>
</evidence>
<dbReference type="GO" id="GO:0016747">
    <property type="term" value="F:acyltransferase activity, transferring groups other than amino-acyl groups"/>
    <property type="evidence" value="ECO:0007669"/>
    <property type="project" value="InterPro"/>
</dbReference>
<dbReference type="InterPro" id="IPR016181">
    <property type="entry name" value="Acyl_CoA_acyltransferase"/>
</dbReference>
<reference evidence="4 5" key="1">
    <citation type="submission" date="2019-02" db="EMBL/GenBank/DDBJ databases">
        <title>Deep-cultivation of Planctomycetes and their phenomic and genomic characterization uncovers novel biology.</title>
        <authorList>
            <person name="Wiegand S."/>
            <person name="Jogler M."/>
            <person name="Boedeker C."/>
            <person name="Pinto D."/>
            <person name="Vollmers J."/>
            <person name="Rivas-Marin E."/>
            <person name="Kohn T."/>
            <person name="Peeters S.H."/>
            <person name="Heuer A."/>
            <person name="Rast P."/>
            <person name="Oberbeckmann S."/>
            <person name="Bunk B."/>
            <person name="Jeske O."/>
            <person name="Meyerdierks A."/>
            <person name="Storesund J.E."/>
            <person name="Kallscheuer N."/>
            <person name="Luecker S."/>
            <person name="Lage O.M."/>
            <person name="Pohl T."/>
            <person name="Merkel B.J."/>
            <person name="Hornburger P."/>
            <person name="Mueller R.-W."/>
            <person name="Bruemmer F."/>
            <person name="Labrenz M."/>
            <person name="Spormann A.M."/>
            <person name="Op Den Camp H."/>
            <person name="Overmann J."/>
            <person name="Amann R."/>
            <person name="Jetten M.S.M."/>
            <person name="Mascher T."/>
            <person name="Medema M.H."/>
            <person name="Devos D.P."/>
            <person name="Kaster A.-K."/>
            <person name="Ovreas L."/>
            <person name="Rohde M."/>
            <person name="Galperin M.Y."/>
            <person name="Jogler C."/>
        </authorList>
    </citation>
    <scope>NUCLEOTIDE SEQUENCE [LARGE SCALE GENOMIC DNA]</scope>
    <source>
        <strain evidence="4 5">KOR42</strain>
    </source>
</reference>
<keyword evidence="1 4" id="KW-0808">Transferase</keyword>
<dbReference type="PROSITE" id="PS51186">
    <property type="entry name" value="GNAT"/>
    <property type="match status" value="1"/>
</dbReference>
<organism evidence="4 5">
    <name type="scientific">Thalassoglobus neptunius</name>
    <dbReference type="NCBI Taxonomy" id="1938619"/>
    <lineage>
        <taxon>Bacteria</taxon>
        <taxon>Pseudomonadati</taxon>
        <taxon>Planctomycetota</taxon>
        <taxon>Planctomycetia</taxon>
        <taxon>Planctomycetales</taxon>
        <taxon>Planctomycetaceae</taxon>
        <taxon>Thalassoglobus</taxon>
    </lineage>
</organism>
<evidence type="ECO:0000256" key="1">
    <source>
        <dbReference type="ARBA" id="ARBA00022679"/>
    </source>
</evidence>
<keyword evidence="5" id="KW-1185">Reference proteome</keyword>
<dbReference type="EC" id="2.3.1.-" evidence="4"/>
<accession>A0A5C5VY13</accession>
<evidence type="ECO:0000259" key="3">
    <source>
        <dbReference type="PROSITE" id="PS51186"/>
    </source>
</evidence>
<name>A0A5C5VY13_9PLAN</name>
<dbReference type="PANTHER" id="PTHR43800:SF1">
    <property type="entry name" value="PEPTIDYL-LYSINE N-ACETYLTRANSFERASE YJAB"/>
    <property type="match status" value="1"/>
</dbReference>
<dbReference type="InterPro" id="IPR000182">
    <property type="entry name" value="GNAT_dom"/>
</dbReference>
<proteinExistence type="predicted"/>
<dbReference type="AlphaFoldDB" id="A0A5C5VY13"/>
<dbReference type="PANTHER" id="PTHR43800">
    <property type="entry name" value="PEPTIDYL-LYSINE N-ACETYLTRANSFERASE YJAB"/>
    <property type="match status" value="1"/>
</dbReference>